<dbReference type="AlphaFoldDB" id="A0A9W9FBX3"/>
<accession>A0A9W9FBX3</accession>
<protein>
    <submittedName>
        <fullName evidence="2">Uncharacterized protein</fullName>
    </submittedName>
</protein>
<reference evidence="2" key="1">
    <citation type="submission" date="2022-11" db="EMBL/GenBank/DDBJ databases">
        <authorList>
            <person name="Petersen C."/>
        </authorList>
    </citation>
    <scope>NUCLEOTIDE SEQUENCE</scope>
    <source>
        <strain evidence="2">IBT 30069</strain>
    </source>
</reference>
<gene>
    <name evidence="2" type="ORF">N7456_008119</name>
</gene>
<evidence type="ECO:0000313" key="2">
    <source>
        <dbReference type="EMBL" id="KAJ5097398.1"/>
    </source>
</evidence>
<comment type="caution">
    <text evidence="2">The sequence shown here is derived from an EMBL/GenBank/DDBJ whole genome shotgun (WGS) entry which is preliminary data.</text>
</comment>
<sequence>MPDDDYWKTMTIDNHLLRHTPYPIDDDAARFSHYGRQWEWPYYKFDGYQPEDLFTTLHEEFNTLKCAIQDPYAWHSDVNEIAQITWKRVAISLIANPDQWDEPPDRRDQWAHFVRVSRHFSYDTLVTFFGAYHKEEKIDSLVPNSAPAETRPATRKGSRGNTKQKSPTPSGVNKRPSCSSTSIPKKSMPQTDNRKGVRRSTRLQQRIKHSKQ</sequence>
<reference evidence="2" key="2">
    <citation type="journal article" date="2023" name="IMA Fungus">
        <title>Comparative genomic study of the Penicillium genus elucidates a diverse pangenome and 15 lateral gene transfer events.</title>
        <authorList>
            <person name="Petersen C."/>
            <person name="Sorensen T."/>
            <person name="Nielsen M.R."/>
            <person name="Sondergaard T.E."/>
            <person name="Sorensen J.L."/>
            <person name="Fitzpatrick D.A."/>
            <person name="Frisvad J.C."/>
            <person name="Nielsen K.L."/>
        </authorList>
    </citation>
    <scope>NUCLEOTIDE SEQUENCE</scope>
    <source>
        <strain evidence="2">IBT 30069</strain>
    </source>
</reference>
<evidence type="ECO:0000256" key="1">
    <source>
        <dbReference type="SAM" id="MobiDB-lite"/>
    </source>
</evidence>
<keyword evidence="3" id="KW-1185">Reference proteome</keyword>
<feature type="region of interest" description="Disordered" evidence="1">
    <location>
        <begin position="142"/>
        <end position="212"/>
    </location>
</feature>
<dbReference type="Proteomes" id="UP001149165">
    <property type="component" value="Unassembled WGS sequence"/>
</dbReference>
<evidence type="ECO:0000313" key="3">
    <source>
        <dbReference type="Proteomes" id="UP001149165"/>
    </source>
</evidence>
<feature type="compositionally biased region" description="Basic residues" evidence="1">
    <location>
        <begin position="196"/>
        <end position="212"/>
    </location>
</feature>
<dbReference type="OrthoDB" id="4366798at2759"/>
<feature type="compositionally biased region" description="Polar residues" evidence="1">
    <location>
        <begin position="159"/>
        <end position="191"/>
    </location>
</feature>
<proteinExistence type="predicted"/>
<name>A0A9W9FBX3_9EURO</name>
<dbReference type="EMBL" id="JAPQKH010000005">
    <property type="protein sequence ID" value="KAJ5097398.1"/>
    <property type="molecule type" value="Genomic_DNA"/>
</dbReference>
<organism evidence="2 3">
    <name type="scientific">Penicillium angulare</name>
    <dbReference type="NCBI Taxonomy" id="116970"/>
    <lineage>
        <taxon>Eukaryota</taxon>
        <taxon>Fungi</taxon>
        <taxon>Dikarya</taxon>
        <taxon>Ascomycota</taxon>
        <taxon>Pezizomycotina</taxon>
        <taxon>Eurotiomycetes</taxon>
        <taxon>Eurotiomycetidae</taxon>
        <taxon>Eurotiales</taxon>
        <taxon>Aspergillaceae</taxon>
        <taxon>Penicillium</taxon>
    </lineage>
</organism>